<feature type="transmembrane region" description="Helical" evidence="1">
    <location>
        <begin position="320"/>
        <end position="337"/>
    </location>
</feature>
<keyword evidence="1" id="KW-0472">Membrane</keyword>
<gene>
    <name evidence="3" type="ORF">GCM10010992_10180</name>
</gene>
<dbReference type="RefSeq" id="WP_229663384.1">
    <property type="nucleotide sequence ID" value="NZ_BMLV01000002.1"/>
</dbReference>
<feature type="transmembrane region" description="Helical" evidence="1">
    <location>
        <begin position="295"/>
        <end position="314"/>
    </location>
</feature>
<sequence length="354" mass="41887">MTINTKAFFPSLTGYRAVAAWLIFLYHFFPFKSPKIPDLVKNIAEEFHIGVDMFFVLSGFLITYRYYGAKPINFRKYIVNRVARIYPMYFVVTLLVFSNFYLVNQYWDSETTKQFLLSITMTKALFKDYFLVGIPQGWTLTLEELFYLAAPLYFLLIKRNQKFLFYIPIVIFIFGLMLKTFAGGKFWGFMQINIANYIFQFFVGIALALTIKKRYFAKLEFKYFTFLGVTALLFYLFTRSYVAQFINFKNDFIRALELFTVALFGIAPLLYGLIHEKTFIQNILSSKTMVLLGKSSYIFYLIHKGFISILFNDFISENKLFLFIFLNVLSIMMFQYLEEPINNYIRRKFASKND</sequence>
<dbReference type="PANTHER" id="PTHR23028">
    <property type="entry name" value="ACETYLTRANSFERASE"/>
    <property type="match status" value="1"/>
</dbReference>
<accession>A0ABQ2NJT9</accession>
<dbReference type="Pfam" id="PF01757">
    <property type="entry name" value="Acyl_transf_3"/>
    <property type="match status" value="1"/>
</dbReference>
<feature type="transmembrane region" description="Helical" evidence="1">
    <location>
        <begin position="223"/>
        <end position="246"/>
    </location>
</feature>
<keyword evidence="1" id="KW-1133">Transmembrane helix</keyword>
<dbReference type="EMBL" id="BMLV01000002">
    <property type="protein sequence ID" value="GGP03106.1"/>
    <property type="molecule type" value="Genomic_DNA"/>
</dbReference>
<comment type="caution">
    <text evidence="3">The sequence shown here is derived from an EMBL/GenBank/DDBJ whole genome shotgun (WGS) entry which is preliminary data.</text>
</comment>
<keyword evidence="3" id="KW-0012">Acyltransferase</keyword>
<feature type="transmembrane region" description="Helical" evidence="1">
    <location>
        <begin position="252"/>
        <end position="274"/>
    </location>
</feature>
<dbReference type="PANTHER" id="PTHR23028:SF53">
    <property type="entry name" value="ACYL_TRANSF_3 DOMAIN-CONTAINING PROTEIN"/>
    <property type="match status" value="1"/>
</dbReference>
<feature type="transmembrane region" description="Helical" evidence="1">
    <location>
        <begin position="163"/>
        <end position="182"/>
    </location>
</feature>
<reference evidence="4" key="1">
    <citation type="journal article" date="2019" name="Int. J. Syst. Evol. Microbiol.">
        <title>The Global Catalogue of Microorganisms (GCM) 10K type strain sequencing project: providing services to taxonomists for standard genome sequencing and annotation.</title>
        <authorList>
            <consortium name="The Broad Institute Genomics Platform"/>
            <consortium name="The Broad Institute Genome Sequencing Center for Infectious Disease"/>
            <person name="Wu L."/>
            <person name="Ma J."/>
        </authorList>
    </citation>
    <scope>NUCLEOTIDE SEQUENCE [LARGE SCALE GENOMIC DNA]</scope>
    <source>
        <strain evidence="4">CGMCC 1.7656</strain>
    </source>
</reference>
<feature type="transmembrane region" description="Helical" evidence="1">
    <location>
        <begin position="88"/>
        <end position="107"/>
    </location>
</feature>
<evidence type="ECO:0000313" key="3">
    <source>
        <dbReference type="EMBL" id="GGP03106.1"/>
    </source>
</evidence>
<dbReference type="Proteomes" id="UP000620064">
    <property type="component" value="Unassembled WGS sequence"/>
</dbReference>
<evidence type="ECO:0000313" key="4">
    <source>
        <dbReference type="Proteomes" id="UP000620064"/>
    </source>
</evidence>
<feature type="transmembrane region" description="Helical" evidence="1">
    <location>
        <begin position="7"/>
        <end position="29"/>
    </location>
</feature>
<keyword evidence="4" id="KW-1185">Reference proteome</keyword>
<keyword evidence="1" id="KW-0812">Transmembrane</keyword>
<feature type="transmembrane region" description="Helical" evidence="1">
    <location>
        <begin position="137"/>
        <end position="156"/>
    </location>
</feature>
<feature type="transmembrane region" description="Helical" evidence="1">
    <location>
        <begin position="194"/>
        <end position="211"/>
    </location>
</feature>
<dbReference type="InterPro" id="IPR002656">
    <property type="entry name" value="Acyl_transf_3_dom"/>
</dbReference>
<dbReference type="GO" id="GO:0016746">
    <property type="term" value="F:acyltransferase activity"/>
    <property type="evidence" value="ECO:0007669"/>
    <property type="project" value="UniProtKB-KW"/>
</dbReference>
<organism evidence="3 4">
    <name type="scientific">Cloacibacterium rupense</name>
    <dbReference type="NCBI Taxonomy" id="517423"/>
    <lineage>
        <taxon>Bacteria</taxon>
        <taxon>Pseudomonadati</taxon>
        <taxon>Bacteroidota</taxon>
        <taxon>Flavobacteriia</taxon>
        <taxon>Flavobacteriales</taxon>
        <taxon>Weeksellaceae</taxon>
    </lineage>
</organism>
<feature type="transmembrane region" description="Helical" evidence="1">
    <location>
        <begin position="49"/>
        <end position="67"/>
    </location>
</feature>
<protein>
    <submittedName>
        <fullName evidence="3">Acyltransferase</fullName>
    </submittedName>
</protein>
<proteinExistence type="predicted"/>
<name>A0ABQ2NJT9_9FLAO</name>
<evidence type="ECO:0000256" key="1">
    <source>
        <dbReference type="SAM" id="Phobius"/>
    </source>
</evidence>
<evidence type="ECO:0000259" key="2">
    <source>
        <dbReference type="Pfam" id="PF01757"/>
    </source>
</evidence>
<dbReference type="InterPro" id="IPR050879">
    <property type="entry name" value="Acyltransferase_3"/>
</dbReference>
<feature type="domain" description="Acyltransferase 3" evidence="2">
    <location>
        <begin position="11"/>
        <end position="325"/>
    </location>
</feature>
<keyword evidence="3" id="KW-0808">Transferase</keyword>